<organism evidence="3">
    <name type="scientific">Campylobacter coli</name>
    <dbReference type="NCBI Taxonomy" id="195"/>
    <lineage>
        <taxon>Bacteria</taxon>
        <taxon>Pseudomonadati</taxon>
        <taxon>Campylobacterota</taxon>
        <taxon>Epsilonproteobacteria</taxon>
        <taxon>Campylobacterales</taxon>
        <taxon>Campylobacteraceae</taxon>
        <taxon>Campylobacter</taxon>
    </lineage>
</organism>
<dbReference type="Pfam" id="PF02120">
    <property type="entry name" value="Flg_hook"/>
    <property type="match status" value="1"/>
</dbReference>
<dbReference type="AlphaFoldDB" id="A0A5T2AGX8"/>
<keyword evidence="3" id="KW-0966">Cell projection</keyword>
<evidence type="ECO:0000256" key="1">
    <source>
        <dbReference type="SAM" id="MobiDB-lite"/>
    </source>
</evidence>
<evidence type="ECO:0000259" key="2">
    <source>
        <dbReference type="Pfam" id="PF02120"/>
    </source>
</evidence>
<feature type="region of interest" description="Disordered" evidence="1">
    <location>
        <begin position="252"/>
        <end position="393"/>
    </location>
</feature>
<feature type="compositionally biased region" description="Low complexity" evidence="1">
    <location>
        <begin position="14"/>
        <end position="26"/>
    </location>
</feature>
<dbReference type="InterPro" id="IPR038610">
    <property type="entry name" value="FliK-like_C_sf"/>
</dbReference>
<keyword evidence="3" id="KW-0969">Cilium</keyword>
<accession>A0A5T2AGX8</accession>
<feature type="region of interest" description="Disordered" evidence="1">
    <location>
        <begin position="212"/>
        <end position="233"/>
    </location>
</feature>
<proteinExistence type="predicted"/>
<comment type="caution">
    <text evidence="3">The sequence shown here is derived from an EMBL/GenBank/DDBJ whole genome shotgun (WGS) entry which is preliminary data.</text>
</comment>
<sequence length="636" mass="71824">MSNLTPSNDILNLTPSKTNTTHSSSSKTKEQDLKKSDNTTQDDTESFLNSLLNSIEETNEFLPDHMKISKKEVVNEAMDKLQNGVFSESDKISIFESASFMQILSLLDKLKADTADIKLANLSTQLSQLVKTEANFNALKSASNLSELLNIAKDLGLNVKNIKVDRLLDLKATFPNLDKANFFKGAVDNVFKEIINNKLAHISKNLNQNVQNLNHTPHANLSQNSKMTKKDDTSLLSQTLKNLDAIISSKKEKNEVKNDNVKIQTDGETAELKNTSKNLTHSESLKELEQENLTNNDKKIPSQEVQNKEQSKEFKNDKNTLLNESLKKDDKELKNANKANVQDLTPSKNNTTQDKLPMQDKVSTQEKTLPQDKVLIQEKPLNNKEGLNQETNNIKNIKDLNQALDKNNNLSENPKEQVKNENTNFNKTSNKENVRDSQNLSLNLSPKDLNLNKDNTNFTHYTNKENYTQEQGKIQSENTEKNPLDDLNSLVKDLNKISQNNTKNITPKETLQHFSQDLKAAMEQYKAPITKLSITLNPHNLGEVEVTLVQRGNNLHINFNSNTNAMNLFIQNQAEFKNSLVNMGFTGLEMNFSDQGKREQNQNQGKNRSGYGFKDALEGKTEGEKINLELVLAKYF</sequence>
<keyword evidence="3" id="KW-0282">Flagellum</keyword>
<feature type="compositionally biased region" description="Polar residues" evidence="1">
    <location>
        <begin position="272"/>
        <end position="282"/>
    </location>
</feature>
<reference evidence="3" key="1">
    <citation type="submission" date="2018-08" db="EMBL/GenBank/DDBJ databases">
        <authorList>
            <consortium name="NARMS: The National Antimicrobial Resistance Monitoring System"/>
        </authorList>
    </citation>
    <scope>NUCLEOTIDE SEQUENCE</scope>
    <source>
        <strain evidence="3">CVM N17C788</strain>
    </source>
</reference>
<feature type="compositionally biased region" description="Polar residues" evidence="1">
    <location>
        <begin position="212"/>
        <end position="226"/>
    </location>
</feature>
<feature type="region of interest" description="Disordered" evidence="1">
    <location>
        <begin position="594"/>
        <end position="614"/>
    </location>
</feature>
<feature type="compositionally biased region" description="Basic and acidic residues" evidence="1">
    <location>
        <begin position="325"/>
        <end position="335"/>
    </location>
</feature>
<name>A0A5T2AGX8_CAMCO</name>
<dbReference type="InterPro" id="IPR021136">
    <property type="entry name" value="Flagellar_hook_control-like_C"/>
</dbReference>
<feature type="compositionally biased region" description="Basic and acidic residues" evidence="1">
    <location>
        <begin position="27"/>
        <end position="37"/>
    </location>
</feature>
<dbReference type="EMBL" id="AACSIN010000023">
    <property type="protein sequence ID" value="EAL9219290.1"/>
    <property type="molecule type" value="Genomic_DNA"/>
</dbReference>
<feature type="compositionally biased region" description="Polar residues" evidence="1">
    <location>
        <begin position="337"/>
        <end position="354"/>
    </location>
</feature>
<feature type="region of interest" description="Disordered" evidence="1">
    <location>
        <begin position="1"/>
        <end position="42"/>
    </location>
</feature>
<feature type="region of interest" description="Disordered" evidence="1">
    <location>
        <begin position="406"/>
        <end position="435"/>
    </location>
</feature>
<feature type="compositionally biased region" description="Basic and acidic residues" evidence="1">
    <location>
        <begin position="296"/>
        <end position="318"/>
    </location>
</feature>
<dbReference type="Gene3D" id="3.30.750.140">
    <property type="match status" value="1"/>
</dbReference>
<protein>
    <submittedName>
        <fullName evidence="3">Flagellar hook-length control protein FliK</fullName>
    </submittedName>
</protein>
<feature type="compositionally biased region" description="Polar residues" evidence="1">
    <location>
        <begin position="1"/>
        <end position="13"/>
    </location>
</feature>
<gene>
    <name evidence="3" type="ORF">DYX52_08415</name>
</gene>
<evidence type="ECO:0000313" key="3">
    <source>
        <dbReference type="EMBL" id="EAL9219290.1"/>
    </source>
</evidence>
<feature type="domain" description="Flagellar hook-length control protein-like C-terminal" evidence="2">
    <location>
        <begin position="520"/>
        <end position="600"/>
    </location>
</feature>